<evidence type="ECO:0000313" key="3">
    <source>
        <dbReference type="EMBL" id="CAF0780789.1"/>
    </source>
</evidence>
<evidence type="ECO:0000256" key="1">
    <source>
        <dbReference type="SAM" id="MobiDB-lite"/>
    </source>
</evidence>
<feature type="signal peptide" evidence="2">
    <location>
        <begin position="1"/>
        <end position="20"/>
    </location>
</feature>
<keyword evidence="2" id="KW-0732">Signal</keyword>
<dbReference type="AlphaFoldDB" id="A0A813RGM2"/>
<feature type="region of interest" description="Disordered" evidence="1">
    <location>
        <begin position="23"/>
        <end position="143"/>
    </location>
</feature>
<dbReference type="Proteomes" id="UP000663845">
    <property type="component" value="Unassembled WGS sequence"/>
</dbReference>
<accession>A0A813RGM2</accession>
<comment type="caution">
    <text evidence="3">The sequence shown here is derived from an EMBL/GenBank/DDBJ whole genome shotgun (WGS) entry which is preliminary data.</text>
</comment>
<protein>
    <submittedName>
        <fullName evidence="3">Uncharacterized protein</fullName>
    </submittedName>
</protein>
<gene>
    <name evidence="3" type="ORF">JYZ213_LOCUS4160</name>
</gene>
<feature type="compositionally biased region" description="Low complexity" evidence="1">
    <location>
        <begin position="23"/>
        <end position="139"/>
    </location>
</feature>
<name>A0A813RGM2_9BILA</name>
<feature type="chain" id="PRO_5032669258" evidence="2">
    <location>
        <begin position="21"/>
        <end position="207"/>
    </location>
</feature>
<dbReference type="EMBL" id="CAJNOG010000023">
    <property type="protein sequence ID" value="CAF0780789.1"/>
    <property type="molecule type" value="Genomic_DNA"/>
</dbReference>
<evidence type="ECO:0000256" key="2">
    <source>
        <dbReference type="SAM" id="SignalP"/>
    </source>
</evidence>
<evidence type="ECO:0000313" key="4">
    <source>
        <dbReference type="Proteomes" id="UP000663845"/>
    </source>
</evidence>
<proteinExistence type="predicted"/>
<organism evidence="3 4">
    <name type="scientific">Adineta steineri</name>
    <dbReference type="NCBI Taxonomy" id="433720"/>
    <lineage>
        <taxon>Eukaryota</taxon>
        <taxon>Metazoa</taxon>
        <taxon>Spiralia</taxon>
        <taxon>Gnathifera</taxon>
        <taxon>Rotifera</taxon>
        <taxon>Eurotatoria</taxon>
        <taxon>Bdelloidea</taxon>
        <taxon>Adinetida</taxon>
        <taxon>Adinetidae</taxon>
        <taxon>Adineta</taxon>
    </lineage>
</organism>
<sequence length="207" mass="22564">MKNFIILFCVIFTLIGIADLQSTTAKASTSQTTVKTTPKTTPNTPSQTTIKTTPRTTPNTPSQTTVKTTPRTTPNTPSQTTVKTTPRTTPNTPSQTTVRTTPRTTPNTPSQTTAKTTPRTTPRPSPSMCYKMSSSPSSSADTNRGLDPGVCALYNYNGCTWRSVMGVNTYTCCCRHDFCNTALPSSKSTIYFVFLSLMILFLSKNIY</sequence>
<reference evidence="3" key="1">
    <citation type="submission" date="2021-02" db="EMBL/GenBank/DDBJ databases">
        <authorList>
            <person name="Nowell W R."/>
        </authorList>
    </citation>
    <scope>NUCLEOTIDE SEQUENCE</scope>
</reference>